<dbReference type="AlphaFoldDB" id="A0A8K0I8E7"/>
<dbReference type="PANTHER" id="PTHR11002">
    <property type="entry name" value="CARBONIC ANHYDRASE"/>
    <property type="match status" value="1"/>
</dbReference>
<sequence>MGGSWTPGIDGMVIGIEGNGGMLFGMEGMVGNGVAGIGGNVAGMAGMAGMVVGIAGLGRGGIGPAGMVGIGGKDGFGSVGMDGRDGVAGAVAGAGVSKRWRAAWLPSVLINVTSKARRHQEKYGSLSKPFPTANTKDSRVCPSDVLGFQPGEAFTIRNVANLVPPFQRGASETSAALEFAVNSLEARKFYNFYFFNGGYASAQTLKQFIIPPSELKETLLTFLGNSKYRHCLSFIKDWVSIGKGARLSTEAAAGSLSFDMQCRHWRAWRMAASMISKSTLCGPESQSPGLEAYKQKIPSQLLSVHSRISS</sequence>
<proteinExistence type="inferred from homology"/>
<keyword evidence="3" id="KW-0456">Lyase</keyword>
<dbReference type="InterPro" id="IPR036874">
    <property type="entry name" value="Carbonic_anhydrase_sf"/>
</dbReference>
<reference evidence="4" key="2">
    <citation type="submission" date="2019-07" db="EMBL/GenBank/DDBJ databases">
        <authorList>
            <person name="Yang Y."/>
            <person name="Bocs S."/>
            <person name="Baudouin L."/>
        </authorList>
    </citation>
    <scope>NUCLEOTIDE SEQUENCE</scope>
    <source>
        <tissue evidence="4">Spear leaf of Hainan Tall coconut</tissue>
    </source>
</reference>
<evidence type="ECO:0000256" key="3">
    <source>
        <dbReference type="RuleBase" id="RU003956"/>
    </source>
</evidence>
<comment type="function">
    <text evidence="3">Reversible hydration of carbon dioxide.</text>
</comment>
<comment type="catalytic activity">
    <reaction evidence="3">
        <text>hydrogencarbonate + H(+) = CO2 + H2O</text>
        <dbReference type="Rhea" id="RHEA:10748"/>
        <dbReference type="ChEBI" id="CHEBI:15377"/>
        <dbReference type="ChEBI" id="CHEBI:15378"/>
        <dbReference type="ChEBI" id="CHEBI:16526"/>
        <dbReference type="ChEBI" id="CHEBI:17544"/>
        <dbReference type="EC" id="4.2.1.1"/>
    </reaction>
</comment>
<accession>A0A8K0I8E7</accession>
<comment type="similarity">
    <text evidence="1 3">Belongs to the beta-class carbonic anhydrase family.</text>
</comment>
<organism evidence="4 5">
    <name type="scientific">Cocos nucifera</name>
    <name type="common">Coconut palm</name>
    <dbReference type="NCBI Taxonomy" id="13894"/>
    <lineage>
        <taxon>Eukaryota</taxon>
        <taxon>Viridiplantae</taxon>
        <taxon>Streptophyta</taxon>
        <taxon>Embryophyta</taxon>
        <taxon>Tracheophyta</taxon>
        <taxon>Spermatophyta</taxon>
        <taxon>Magnoliopsida</taxon>
        <taxon>Liliopsida</taxon>
        <taxon>Arecaceae</taxon>
        <taxon>Arecoideae</taxon>
        <taxon>Cocoseae</taxon>
        <taxon>Attaleinae</taxon>
        <taxon>Cocos</taxon>
    </lineage>
</organism>
<comment type="cofactor">
    <cofactor evidence="2">
        <name>Zn(2+)</name>
        <dbReference type="ChEBI" id="CHEBI:29105"/>
    </cofactor>
    <text evidence="2">Binds 1 zinc ion per subunit.</text>
</comment>
<dbReference type="GO" id="GO:0008270">
    <property type="term" value="F:zinc ion binding"/>
    <property type="evidence" value="ECO:0007669"/>
    <property type="project" value="UniProtKB-UniRule"/>
</dbReference>
<dbReference type="OrthoDB" id="10248475at2759"/>
<gene>
    <name evidence="4" type="ORF">COCNU_05G005070</name>
</gene>
<keyword evidence="5" id="KW-1185">Reference proteome</keyword>
<dbReference type="PANTHER" id="PTHR11002:SF12">
    <property type="entry name" value="CARBONIC ANHYDRASE"/>
    <property type="match status" value="1"/>
</dbReference>
<dbReference type="SUPFAM" id="SSF53056">
    <property type="entry name" value="beta-carbonic anhydrase, cab"/>
    <property type="match status" value="1"/>
</dbReference>
<evidence type="ECO:0000313" key="5">
    <source>
        <dbReference type="Proteomes" id="UP000797356"/>
    </source>
</evidence>
<dbReference type="Proteomes" id="UP000797356">
    <property type="component" value="Chromosome 5"/>
</dbReference>
<evidence type="ECO:0000256" key="2">
    <source>
        <dbReference type="PIRSR" id="PIRSR601765-1"/>
    </source>
</evidence>
<reference evidence="4" key="1">
    <citation type="journal article" date="2017" name="Gigascience">
        <title>The genome draft of coconut (Cocos nucifera).</title>
        <authorList>
            <person name="Xiao Y."/>
            <person name="Xu P."/>
            <person name="Fan H."/>
            <person name="Baudouin L."/>
            <person name="Xia W."/>
            <person name="Bocs S."/>
            <person name="Xu J."/>
            <person name="Li Q."/>
            <person name="Guo A."/>
            <person name="Zhou L."/>
            <person name="Li J."/>
            <person name="Wu Y."/>
            <person name="Ma Z."/>
            <person name="Armero A."/>
            <person name="Issali A.E."/>
            <person name="Liu N."/>
            <person name="Peng M."/>
            <person name="Yang Y."/>
        </authorList>
    </citation>
    <scope>NUCLEOTIDE SEQUENCE</scope>
    <source>
        <tissue evidence="4">Spear leaf of Hainan Tall coconut</tissue>
    </source>
</reference>
<feature type="binding site" evidence="2">
    <location>
        <position position="137"/>
    </location>
    <ligand>
        <name>Zn(2+)</name>
        <dbReference type="ChEBI" id="CHEBI:29105"/>
    </ligand>
</feature>
<evidence type="ECO:0000313" key="4">
    <source>
        <dbReference type="EMBL" id="KAG1342278.1"/>
    </source>
</evidence>
<dbReference type="EC" id="4.2.1.1" evidence="3"/>
<protein>
    <recommendedName>
        <fullName evidence="3">Carbonic anhydrase</fullName>
        <ecNumber evidence="3">4.2.1.1</ecNumber>
    </recommendedName>
    <alternativeName>
        <fullName evidence="3">Carbonate dehydratase</fullName>
    </alternativeName>
</protein>
<dbReference type="SMART" id="SM00947">
    <property type="entry name" value="Pro_CA"/>
    <property type="match status" value="1"/>
</dbReference>
<name>A0A8K0I8E7_COCNU</name>
<dbReference type="Pfam" id="PF00484">
    <property type="entry name" value="Pro_CA"/>
    <property type="match status" value="1"/>
</dbReference>
<dbReference type="Gene3D" id="3.40.1050.10">
    <property type="entry name" value="Carbonic anhydrase"/>
    <property type="match status" value="1"/>
</dbReference>
<dbReference type="GO" id="GO:0004089">
    <property type="term" value="F:carbonate dehydratase activity"/>
    <property type="evidence" value="ECO:0007669"/>
    <property type="project" value="UniProtKB-UniRule"/>
</dbReference>
<keyword evidence="2 3" id="KW-0862">Zinc</keyword>
<dbReference type="EMBL" id="CM017876">
    <property type="protein sequence ID" value="KAG1342278.1"/>
    <property type="molecule type" value="Genomic_DNA"/>
</dbReference>
<comment type="caution">
    <text evidence="4">The sequence shown here is derived from an EMBL/GenBank/DDBJ whole genome shotgun (WGS) entry which is preliminary data.</text>
</comment>
<keyword evidence="2" id="KW-0479">Metal-binding</keyword>
<dbReference type="InterPro" id="IPR001765">
    <property type="entry name" value="Carbonic_anhydrase"/>
</dbReference>
<evidence type="ECO:0000256" key="1">
    <source>
        <dbReference type="ARBA" id="ARBA00006217"/>
    </source>
</evidence>